<dbReference type="AlphaFoldDB" id="W1NLY7"/>
<gene>
    <name evidence="2" type="ORF">AMTR_s00001p00134970</name>
</gene>
<dbReference type="Gramene" id="ERM96235">
    <property type="protein sequence ID" value="ERM96235"/>
    <property type="gene ID" value="AMTR_s00001p00134970"/>
</dbReference>
<dbReference type="HOGENOM" id="CLU_010985_5_1_1"/>
<dbReference type="OMA" id="KGLTRTW"/>
<dbReference type="PANTHER" id="PTHR21450">
    <property type="entry name" value="PROTEIN ALTERED PHOSPHATE STARVATION RESPONSE 1"/>
    <property type="match status" value="1"/>
</dbReference>
<dbReference type="InterPro" id="IPR006867">
    <property type="entry name" value="DUF632"/>
</dbReference>
<feature type="domain" description="DUF632" evidence="1">
    <location>
        <begin position="109"/>
        <end position="424"/>
    </location>
</feature>
<evidence type="ECO:0000313" key="3">
    <source>
        <dbReference type="Proteomes" id="UP000017836"/>
    </source>
</evidence>
<dbReference type="PANTHER" id="PTHR21450:SF17">
    <property type="entry name" value="OS09G0542500 PROTEIN"/>
    <property type="match status" value="1"/>
</dbReference>
<sequence>MESESAPPPPPPLSYGWDFFNPFGSIEHELSNTRVHRRSSEDDLRVVREEEGIPDLEEDLGVVAEPPVLAVEEAVPSVLAVKEEEEEEEVVVKEKGLTVVETPARARELVESLRDVGDHFMRAYDSGKEVGRMLEATSVQYQSGLDEIKENSSKIVHAIAWHRSSSSSLSSPNKNYLESNLKDVTWGETKSDDILFIDCGMISGSHSMTLDRLYAWEKKLYHEVKAGERTRRTYEQKMSQLRNQETKGVEQRSLDKTRAIIRDLHTRIWVAIRSADSISIRIQKLRDEELHPQLTELLHGLLKTWKIMWESHQTQYQIISEVQSFSGKFCTDLHHKATLQLEIELQNWRTSFFEWVSAQKAYVKALHGWLSTFIISDLKYNSRSMPAFAPPALLVICGDWLLALEKLQDKDVGYAMKSLGREVRALWVQQGEEIQQKRKVESLAKELDRRVRALQRVENRILESKLSDSKTEGDLKHRVEYLAARKELIELFRKRLDNDKVKHLELVQETQKATVEKLRVGLMEVFEVMSEFARCSSGVYEEVLEEGEKARVAFDRYDNPSIEAGQVSSSDAG</sequence>
<evidence type="ECO:0000313" key="2">
    <source>
        <dbReference type="EMBL" id="ERM96235.1"/>
    </source>
</evidence>
<dbReference type="EMBL" id="KI397142">
    <property type="protein sequence ID" value="ERM96235.1"/>
    <property type="molecule type" value="Genomic_DNA"/>
</dbReference>
<protein>
    <recommendedName>
        <fullName evidence="1">DUF632 domain-containing protein</fullName>
    </recommendedName>
</protein>
<dbReference type="Pfam" id="PF04782">
    <property type="entry name" value="DUF632"/>
    <property type="match status" value="1"/>
</dbReference>
<evidence type="ECO:0000259" key="1">
    <source>
        <dbReference type="Pfam" id="PF04782"/>
    </source>
</evidence>
<proteinExistence type="predicted"/>
<dbReference type="KEGG" id="atr:18424163"/>
<dbReference type="eggNOG" id="ENOG502QQQT">
    <property type="taxonomic scope" value="Eukaryota"/>
</dbReference>
<accession>W1NLY7</accession>
<reference evidence="3" key="1">
    <citation type="journal article" date="2013" name="Science">
        <title>The Amborella genome and the evolution of flowering plants.</title>
        <authorList>
            <consortium name="Amborella Genome Project"/>
        </authorList>
    </citation>
    <scope>NUCLEOTIDE SEQUENCE [LARGE SCALE GENOMIC DNA]</scope>
</reference>
<dbReference type="OrthoDB" id="1893612at2759"/>
<name>W1NLY7_AMBTC</name>
<keyword evidence="3" id="KW-1185">Reference proteome</keyword>
<dbReference type="Proteomes" id="UP000017836">
    <property type="component" value="Unassembled WGS sequence"/>
</dbReference>
<organism evidence="2 3">
    <name type="scientific">Amborella trichopoda</name>
    <dbReference type="NCBI Taxonomy" id="13333"/>
    <lineage>
        <taxon>Eukaryota</taxon>
        <taxon>Viridiplantae</taxon>
        <taxon>Streptophyta</taxon>
        <taxon>Embryophyta</taxon>
        <taxon>Tracheophyta</taxon>
        <taxon>Spermatophyta</taxon>
        <taxon>Magnoliopsida</taxon>
        <taxon>Amborellales</taxon>
        <taxon>Amborellaceae</taxon>
        <taxon>Amborella</taxon>
    </lineage>
</organism>